<dbReference type="EMBL" id="MU155206">
    <property type="protein sequence ID" value="KAF9479755.1"/>
    <property type="molecule type" value="Genomic_DNA"/>
</dbReference>
<evidence type="ECO:0000256" key="1">
    <source>
        <dbReference type="SAM" id="MobiDB-lite"/>
    </source>
</evidence>
<evidence type="ECO:0000313" key="3">
    <source>
        <dbReference type="Proteomes" id="UP000807469"/>
    </source>
</evidence>
<evidence type="ECO:0000313" key="2">
    <source>
        <dbReference type="EMBL" id="KAF9479755.1"/>
    </source>
</evidence>
<dbReference type="OrthoDB" id="10652569at2759"/>
<dbReference type="AlphaFoldDB" id="A0A9P6D0Z3"/>
<gene>
    <name evidence="2" type="ORF">BDN70DRAFT_993208</name>
</gene>
<dbReference type="Proteomes" id="UP000807469">
    <property type="component" value="Unassembled WGS sequence"/>
</dbReference>
<name>A0A9P6D0Z3_9AGAR</name>
<accession>A0A9P6D0Z3</accession>
<feature type="compositionally biased region" description="Polar residues" evidence="1">
    <location>
        <begin position="192"/>
        <end position="203"/>
    </location>
</feature>
<organism evidence="2 3">
    <name type="scientific">Pholiota conissans</name>
    <dbReference type="NCBI Taxonomy" id="109636"/>
    <lineage>
        <taxon>Eukaryota</taxon>
        <taxon>Fungi</taxon>
        <taxon>Dikarya</taxon>
        <taxon>Basidiomycota</taxon>
        <taxon>Agaricomycotina</taxon>
        <taxon>Agaricomycetes</taxon>
        <taxon>Agaricomycetidae</taxon>
        <taxon>Agaricales</taxon>
        <taxon>Agaricineae</taxon>
        <taxon>Strophariaceae</taxon>
        <taxon>Pholiota</taxon>
    </lineage>
</organism>
<feature type="region of interest" description="Disordered" evidence="1">
    <location>
        <begin position="123"/>
        <end position="156"/>
    </location>
</feature>
<sequence>MQGPTIVLQSASFKLAPSSAPLSDPNSAHSDALKSNKVKHEAQAEPDVSPAVHANESEPSALLQIPTPREVRDKLYEARAPPPLALPSHLLLSCPTATREDSESDYVDTPALPFSPAISLPQFPSSECETNPIPEAPAIILRPPSPDKPKSEPIIFEDTFQRKITRRYLSPAFVRGESLPFSIIEENEGETSESQYSMESALSLSDAHLDARSSATSQSVSQPSSAEGKSDIRVHYAQEKDSDSSQLSPQIPAPFKSESEAGESPNSVAKLSNKRRLFRQISPRENMKGLMNICRRLRIYMQSH</sequence>
<feature type="compositionally biased region" description="Low complexity" evidence="1">
    <location>
        <begin position="213"/>
        <end position="226"/>
    </location>
</feature>
<reference evidence="2" key="1">
    <citation type="submission" date="2020-11" db="EMBL/GenBank/DDBJ databases">
        <authorList>
            <consortium name="DOE Joint Genome Institute"/>
            <person name="Ahrendt S."/>
            <person name="Riley R."/>
            <person name="Andreopoulos W."/>
            <person name="Labutti K."/>
            <person name="Pangilinan J."/>
            <person name="Ruiz-Duenas F.J."/>
            <person name="Barrasa J.M."/>
            <person name="Sanchez-Garcia M."/>
            <person name="Camarero S."/>
            <person name="Miyauchi S."/>
            <person name="Serrano A."/>
            <person name="Linde D."/>
            <person name="Babiker R."/>
            <person name="Drula E."/>
            <person name="Ayuso-Fernandez I."/>
            <person name="Pacheco R."/>
            <person name="Padilla G."/>
            <person name="Ferreira P."/>
            <person name="Barriuso J."/>
            <person name="Kellner H."/>
            <person name="Castanera R."/>
            <person name="Alfaro M."/>
            <person name="Ramirez L."/>
            <person name="Pisabarro A.G."/>
            <person name="Kuo A."/>
            <person name="Tritt A."/>
            <person name="Lipzen A."/>
            <person name="He G."/>
            <person name="Yan M."/>
            <person name="Ng V."/>
            <person name="Cullen D."/>
            <person name="Martin F."/>
            <person name="Rosso M.-N."/>
            <person name="Henrissat B."/>
            <person name="Hibbett D."/>
            <person name="Martinez A.T."/>
            <person name="Grigoriev I.V."/>
        </authorList>
    </citation>
    <scope>NUCLEOTIDE SEQUENCE</scope>
    <source>
        <strain evidence="2">CIRM-BRFM 674</strain>
    </source>
</reference>
<comment type="caution">
    <text evidence="2">The sequence shown here is derived from an EMBL/GenBank/DDBJ whole genome shotgun (WGS) entry which is preliminary data.</text>
</comment>
<feature type="compositionally biased region" description="Basic and acidic residues" evidence="1">
    <location>
        <begin position="31"/>
        <end position="43"/>
    </location>
</feature>
<protein>
    <submittedName>
        <fullName evidence="2">Uncharacterized protein</fullName>
    </submittedName>
</protein>
<feature type="compositionally biased region" description="Polar residues" evidence="1">
    <location>
        <begin position="20"/>
        <end position="29"/>
    </location>
</feature>
<feature type="region of interest" description="Disordered" evidence="1">
    <location>
        <begin position="16"/>
        <end position="68"/>
    </location>
</feature>
<proteinExistence type="predicted"/>
<feature type="region of interest" description="Disordered" evidence="1">
    <location>
        <begin position="185"/>
        <end position="277"/>
    </location>
</feature>
<feature type="compositionally biased region" description="Basic and acidic residues" evidence="1">
    <location>
        <begin position="228"/>
        <end position="243"/>
    </location>
</feature>
<keyword evidence="3" id="KW-1185">Reference proteome</keyword>